<dbReference type="InterPro" id="IPR047140">
    <property type="entry name" value="LabA"/>
</dbReference>
<dbReference type="Gene3D" id="3.40.50.1010">
    <property type="entry name" value="5'-nuclease"/>
    <property type="match status" value="1"/>
</dbReference>
<dbReference type="Proteomes" id="UP000239209">
    <property type="component" value="Unassembled WGS sequence"/>
</dbReference>
<dbReference type="OrthoDB" id="9800236at2"/>
<name>A0A2T0RD98_9ACTN</name>
<feature type="domain" description="NYN" evidence="2">
    <location>
        <begin position="8"/>
        <end position="165"/>
    </location>
</feature>
<dbReference type="InterPro" id="IPR021139">
    <property type="entry name" value="NYN"/>
</dbReference>
<dbReference type="PANTHER" id="PTHR35458">
    <property type="entry name" value="SLR0755 PROTEIN"/>
    <property type="match status" value="1"/>
</dbReference>
<dbReference type="Pfam" id="PF01936">
    <property type="entry name" value="NYN"/>
    <property type="match status" value="1"/>
</dbReference>
<evidence type="ECO:0000313" key="3">
    <source>
        <dbReference type="EMBL" id="PRY19156.1"/>
    </source>
</evidence>
<gene>
    <name evidence="3" type="ORF">CLV70_13836</name>
</gene>
<dbReference type="AlphaFoldDB" id="A0A2T0RD98"/>
<reference evidence="3 4" key="1">
    <citation type="submission" date="2018-03" db="EMBL/GenBank/DDBJ databases">
        <title>Genomic Encyclopedia of Archaeal and Bacterial Type Strains, Phase II (KMG-II): from individual species to whole genera.</title>
        <authorList>
            <person name="Goeker M."/>
        </authorList>
    </citation>
    <scope>NUCLEOTIDE SEQUENCE [LARGE SCALE GENOMIC DNA]</scope>
    <source>
        <strain evidence="3 4">DSM 45348</strain>
    </source>
</reference>
<feature type="region of interest" description="Disordered" evidence="1">
    <location>
        <begin position="202"/>
        <end position="231"/>
    </location>
</feature>
<dbReference type="GO" id="GO:0004540">
    <property type="term" value="F:RNA nuclease activity"/>
    <property type="evidence" value="ECO:0007669"/>
    <property type="project" value="InterPro"/>
</dbReference>
<evidence type="ECO:0000313" key="4">
    <source>
        <dbReference type="Proteomes" id="UP000239209"/>
    </source>
</evidence>
<keyword evidence="4" id="KW-1185">Reference proteome</keyword>
<dbReference type="EMBL" id="PVZG01000038">
    <property type="protein sequence ID" value="PRY19156.1"/>
    <property type="molecule type" value="Genomic_DNA"/>
</dbReference>
<dbReference type="PANTHER" id="PTHR35458:SF8">
    <property type="entry name" value="SLR0650 PROTEIN"/>
    <property type="match status" value="1"/>
</dbReference>
<comment type="caution">
    <text evidence="3">The sequence shown here is derived from an EMBL/GenBank/DDBJ whole genome shotgun (WGS) entry which is preliminary data.</text>
</comment>
<proteinExistence type="predicted"/>
<sequence>MRPKCSLYVDVGYLLSASAVRVTGTSLRNGIQVDYESLIDALVQQAEALSELPMLRVHWYDSAREGVPDGPQQFIGELPNVKLRLGRFGVDSQQKGVDLRIGLDLVTHARNGVADVFILISGDDDLTEAVEEAQVHGVQVILLAVPNAQDRPHGISRHLIRAADGLKIIFSDAIDQAVTKVKSLSAVPSTVTVSQGGPLRVKAPSTGFTAREAPGPSSAPASRGASRMPAVGTADHAEPVDLSEQIGSVVTNVLTTFRSSATPEALAELTAGKPSIPRDIDKALLTDLSDRLGEDDLSEAVRQRLRARFWEQYDQV</sequence>
<protein>
    <submittedName>
        <fullName evidence="3">Uncharacterized LabA/DUF88 family protein</fullName>
    </submittedName>
</protein>
<accession>A0A2T0RD98</accession>
<evidence type="ECO:0000256" key="1">
    <source>
        <dbReference type="SAM" id="MobiDB-lite"/>
    </source>
</evidence>
<organism evidence="3 4">
    <name type="scientific">Pseudosporangium ferrugineum</name>
    <dbReference type="NCBI Taxonomy" id="439699"/>
    <lineage>
        <taxon>Bacteria</taxon>
        <taxon>Bacillati</taxon>
        <taxon>Actinomycetota</taxon>
        <taxon>Actinomycetes</taxon>
        <taxon>Micromonosporales</taxon>
        <taxon>Micromonosporaceae</taxon>
        <taxon>Pseudosporangium</taxon>
    </lineage>
</organism>
<evidence type="ECO:0000259" key="2">
    <source>
        <dbReference type="Pfam" id="PF01936"/>
    </source>
</evidence>
<feature type="compositionally biased region" description="Low complexity" evidence="1">
    <location>
        <begin position="210"/>
        <end position="230"/>
    </location>
</feature>